<dbReference type="EMBL" id="JABFAC010241967">
    <property type="protein sequence ID" value="MBA0635477.1"/>
    <property type="molecule type" value="Genomic_DNA"/>
</dbReference>
<dbReference type="AlphaFoldDB" id="A0A7J8TBC4"/>
<comment type="caution">
    <text evidence="1">The sequence shown here is derived from an EMBL/GenBank/DDBJ whole genome shotgun (WGS) entry which is preliminary data.</text>
</comment>
<organism evidence="1 2">
    <name type="scientific">Gossypium davidsonii</name>
    <name type="common">Davidson's cotton</name>
    <name type="synonym">Gossypium klotzschianum subsp. davidsonii</name>
    <dbReference type="NCBI Taxonomy" id="34287"/>
    <lineage>
        <taxon>Eukaryota</taxon>
        <taxon>Viridiplantae</taxon>
        <taxon>Streptophyta</taxon>
        <taxon>Embryophyta</taxon>
        <taxon>Tracheophyta</taxon>
        <taxon>Spermatophyta</taxon>
        <taxon>Magnoliopsida</taxon>
        <taxon>eudicotyledons</taxon>
        <taxon>Gunneridae</taxon>
        <taxon>Pentapetalae</taxon>
        <taxon>rosids</taxon>
        <taxon>malvids</taxon>
        <taxon>Malvales</taxon>
        <taxon>Malvaceae</taxon>
        <taxon>Malvoideae</taxon>
        <taxon>Gossypium</taxon>
    </lineage>
</organism>
<keyword evidence="2" id="KW-1185">Reference proteome</keyword>
<evidence type="ECO:0000313" key="1">
    <source>
        <dbReference type="EMBL" id="MBA0635477.1"/>
    </source>
</evidence>
<proteinExistence type="predicted"/>
<accession>A0A7J8TBC4</accession>
<gene>
    <name evidence="1" type="ORF">Godav_022047</name>
</gene>
<name>A0A7J8TBC4_GOSDV</name>
<protein>
    <submittedName>
        <fullName evidence="1">Uncharacterized protein</fullName>
    </submittedName>
</protein>
<evidence type="ECO:0000313" key="2">
    <source>
        <dbReference type="Proteomes" id="UP000593561"/>
    </source>
</evidence>
<sequence>MERRLACVGEVTFSKAKQHGNDMAETLATTGINRRVMFKAWW</sequence>
<reference evidence="1 2" key="1">
    <citation type="journal article" date="2019" name="Genome Biol. Evol.">
        <title>Insights into the evolution of the New World diploid cottons (Gossypium, subgenus Houzingenia) based on genome sequencing.</title>
        <authorList>
            <person name="Grover C.E."/>
            <person name="Arick M.A. 2nd"/>
            <person name="Thrash A."/>
            <person name="Conover J.L."/>
            <person name="Sanders W.S."/>
            <person name="Peterson D.G."/>
            <person name="Frelichowski J.E."/>
            <person name="Scheffler J.A."/>
            <person name="Scheffler B.E."/>
            <person name="Wendel J.F."/>
        </authorList>
    </citation>
    <scope>NUCLEOTIDE SEQUENCE [LARGE SCALE GENOMIC DNA]</scope>
    <source>
        <strain evidence="1">27</strain>
        <tissue evidence="1">Leaf</tissue>
    </source>
</reference>
<dbReference type="Proteomes" id="UP000593561">
    <property type="component" value="Unassembled WGS sequence"/>
</dbReference>